<dbReference type="InterPro" id="IPR003594">
    <property type="entry name" value="HATPase_dom"/>
</dbReference>
<keyword evidence="10" id="KW-1185">Reference proteome</keyword>
<dbReference type="CDD" id="cd00082">
    <property type="entry name" value="HisKA"/>
    <property type="match status" value="1"/>
</dbReference>
<dbReference type="SUPFAM" id="SSF47384">
    <property type="entry name" value="Homodimeric domain of signal transducing histidine kinase"/>
    <property type="match status" value="1"/>
</dbReference>
<evidence type="ECO:0000259" key="8">
    <source>
        <dbReference type="PROSITE" id="PS50112"/>
    </source>
</evidence>
<dbReference type="CDD" id="cd00075">
    <property type="entry name" value="HATPase"/>
    <property type="match status" value="1"/>
</dbReference>
<dbReference type="SUPFAM" id="SSF55874">
    <property type="entry name" value="ATPase domain of HSP90 chaperone/DNA topoisomerase II/histidine kinase"/>
    <property type="match status" value="1"/>
</dbReference>
<dbReference type="InterPro" id="IPR036890">
    <property type="entry name" value="HATPase_C_sf"/>
</dbReference>
<keyword evidence="3" id="KW-0597">Phosphoprotein</keyword>
<dbReference type="SMART" id="SM00387">
    <property type="entry name" value="HATPase_c"/>
    <property type="match status" value="1"/>
</dbReference>
<accession>A0A085W408</accession>
<dbReference type="AlphaFoldDB" id="A0A085W408"/>
<dbReference type="InterPro" id="IPR036097">
    <property type="entry name" value="HisK_dim/P_sf"/>
</dbReference>
<dbReference type="Pfam" id="PF13426">
    <property type="entry name" value="PAS_9"/>
    <property type="match status" value="1"/>
</dbReference>
<feature type="domain" description="Histidine kinase" evidence="7">
    <location>
        <begin position="281"/>
        <end position="493"/>
    </location>
</feature>
<evidence type="ECO:0000256" key="6">
    <source>
        <dbReference type="ARBA" id="ARBA00023012"/>
    </source>
</evidence>
<dbReference type="InterPro" id="IPR050736">
    <property type="entry name" value="Sensor_HK_Regulatory"/>
</dbReference>
<dbReference type="STRING" id="394096.DB31_4131"/>
<evidence type="ECO:0000259" key="7">
    <source>
        <dbReference type="PROSITE" id="PS50109"/>
    </source>
</evidence>
<dbReference type="Proteomes" id="UP000028725">
    <property type="component" value="Unassembled WGS sequence"/>
</dbReference>
<evidence type="ECO:0000256" key="1">
    <source>
        <dbReference type="ARBA" id="ARBA00000085"/>
    </source>
</evidence>
<dbReference type="SUPFAM" id="SSF55785">
    <property type="entry name" value="PYP-like sensor domain (PAS domain)"/>
    <property type="match status" value="2"/>
</dbReference>
<dbReference type="Gene3D" id="1.10.287.130">
    <property type="match status" value="1"/>
</dbReference>
<evidence type="ECO:0000313" key="10">
    <source>
        <dbReference type="Proteomes" id="UP000028725"/>
    </source>
</evidence>
<dbReference type="PATRIC" id="fig|394096.3.peg.7865"/>
<dbReference type="InterPro" id="IPR004358">
    <property type="entry name" value="Sig_transdc_His_kin-like_C"/>
</dbReference>
<gene>
    <name evidence="9" type="ORF">DB31_4131</name>
</gene>
<dbReference type="CDD" id="cd00130">
    <property type="entry name" value="PAS"/>
    <property type="match status" value="1"/>
</dbReference>
<evidence type="ECO:0000256" key="2">
    <source>
        <dbReference type="ARBA" id="ARBA00012438"/>
    </source>
</evidence>
<keyword evidence="4" id="KW-0808">Transferase</keyword>
<dbReference type="PROSITE" id="PS50112">
    <property type="entry name" value="PAS"/>
    <property type="match status" value="1"/>
</dbReference>
<name>A0A085W408_9BACT</name>
<dbReference type="Gene3D" id="3.30.565.10">
    <property type="entry name" value="Histidine kinase-like ATPase, C-terminal domain"/>
    <property type="match status" value="1"/>
</dbReference>
<dbReference type="SMART" id="SM00388">
    <property type="entry name" value="HisKA"/>
    <property type="match status" value="1"/>
</dbReference>
<dbReference type="PANTHER" id="PTHR43711:SF1">
    <property type="entry name" value="HISTIDINE KINASE 1"/>
    <property type="match status" value="1"/>
</dbReference>
<dbReference type="SMART" id="SM00091">
    <property type="entry name" value="PAS"/>
    <property type="match status" value="2"/>
</dbReference>
<comment type="catalytic activity">
    <reaction evidence="1">
        <text>ATP + protein L-histidine = ADP + protein N-phospho-L-histidine.</text>
        <dbReference type="EC" id="2.7.13.3"/>
    </reaction>
</comment>
<dbReference type="EC" id="2.7.13.3" evidence="2"/>
<comment type="caution">
    <text evidence="9">The sequence shown here is derived from an EMBL/GenBank/DDBJ whole genome shotgun (WGS) entry which is preliminary data.</text>
</comment>
<evidence type="ECO:0000256" key="3">
    <source>
        <dbReference type="ARBA" id="ARBA00022553"/>
    </source>
</evidence>
<dbReference type="NCBIfam" id="TIGR00229">
    <property type="entry name" value="sensory_box"/>
    <property type="match status" value="1"/>
</dbReference>
<dbReference type="Pfam" id="PF02518">
    <property type="entry name" value="HATPase_c"/>
    <property type="match status" value="1"/>
</dbReference>
<organism evidence="9 10">
    <name type="scientific">Hyalangium minutum</name>
    <dbReference type="NCBI Taxonomy" id="394096"/>
    <lineage>
        <taxon>Bacteria</taxon>
        <taxon>Pseudomonadati</taxon>
        <taxon>Myxococcota</taxon>
        <taxon>Myxococcia</taxon>
        <taxon>Myxococcales</taxon>
        <taxon>Cystobacterineae</taxon>
        <taxon>Archangiaceae</taxon>
        <taxon>Hyalangium</taxon>
    </lineage>
</organism>
<dbReference type="EMBL" id="JMCB01000022">
    <property type="protein sequence ID" value="KFE62421.1"/>
    <property type="molecule type" value="Genomic_DNA"/>
</dbReference>
<dbReference type="InterPro" id="IPR003661">
    <property type="entry name" value="HisK_dim/P_dom"/>
</dbReference>
<protein>
    <recommendedName>
        <fullName evidence="2">histidine kinase</fullName>
        <ecNumber evidence="2">2.7.13.3</ecNumber>
    </recommendedName>
</protein>
<keyword evidence="5 9" id="KW-0418">Kinase</keyword>
<keyword evidence="6" id="KW-0902">Two-component regulatory system</keyword>
<dbReference type="Pfam" id="PF00512">
    <property type="entry name" value="HisKA"/>
    <property type="match status" value="1"/>
</dbReference>
<evidence type="ECO:0000256" key="4">
    <source>
        <dbReference type="ARBA" id="ARBA00022679"/>
    </source>
</evidence>
<dbReference type="Gene3D" id="3.30.450.20">
    <property type="entry name" value="PAS domain"/>
    <property type="match status" value="2"/>
</dbReference>
<dbReference type="PANTHER" id="PTHR43711">
    <property type="entry name" value="TWO-COMPONENT HISTIDINE KINASE"/>
    <property type="match status" value="1"/>
</dbReference>
<dbReference type="GO" id="GO:0000155">
    <property type="term" value="F:phosphorelay sensor kinase activity"/>
    <property type="evidence" value="ECO:0007669"/>
    <property type="project" value="InterPro"/>
</dbReference>
<dbReference type="RefSeq" id="WP_240487138.1">
    <property type="nucleotide sequence ID" value="NZ_JMCB01000022.1"/>
</dbReference>
<dbReference type="InterPro" id="IPR000014">
    <property type="entry name" value="PAS"/>
</dbReference>
<evidence type="ECO:0000313" key="9">
    <source>
        <dbReference type="EMBL" id="KFE62421.1"/>
    </source>
</evidence>
<feature type="domain" description="PAS" evidence="8">
    <location>
        <begin position="154"/>
        <end position="214"/>
    </location>
</feature>
<dbReference type="InterPro" id="IPR005467">
    <property type="entry name" value="His_kinase_dom"/>
</dbReference>
<dbReference type="PROSITE" id="PS50109">
    <property type="entry name" value="HIS_KIN"/>
    <property type="match status" value="1"/>
</dbReference>
<dbReference type="InterPro" id="IPR035965">
    <property type="entry name" value="PAS-like_dom_sf"/>
</dbReference>
<sequence length="496" mass="54068">MADLLMAQPALPLNTLGALPLAVPEEARPLLQTLLNAPGWALGFLDRELRLRWANDTLAELTAHPPSYQLGRPVAELWPGLAPALLPLCARALAGEAIPGERVAVVSDPSPQGEKLHLRLTLLPAVSGGTLAGLTLLLQDETAQVREEELLRESESRLKALLDLSCDGYLLLTKGTVVEASRGSASLFGYTLEGLVGQPLSRFLAPESRKTAQDYQGSELPYELTVLRPGGQRVPIQVLGREVPFHGKTAFLVALWDLTGKKAAEEAATRAEYLREQLLGVVGHDLRTPLNTLQLGISVLQMDGKLEERQARQLTIMGRASRRMERMIHDLLDFTRARLAGGIPVTPAPMVMGAVVERVVEEYRLAHPEHPIVPSAEGDLAGHWDEARLAQLLDNLLQNALRHGFQDIPIQLSVKGEPSGVLLTVLNKGPLLPPEEREAIFEPFRRGKRPAGEGLGLGLYIAKQIAESHGGRITVESSLEQGTSFKVWLPRRPSSR</sequence>
<reference evidence="9 10" key="1">
    <citation type="submission" date="2014-04" db="EMBL/GenBank/DDBJ databases">
        <title>Genome assembly of Hyalangium minutum DSM 14724.</title>
        <authorList>
            <person name="Sharma G."/>
            <person name="Subramanian S."/>
        </authorList>
    </citation>
    <scope>NUCLEOTIDE SEQUENCE [LARGE SCALE GENOMIC DNA]</scope>
    <source>
        <strain evidence="9 10">DSM 14724</strain>
    </source>
</reference>
<dbReference type="PRINTS" id="PR00344">
    <property type="entry name" value="BCTRLSENSOR"/>
</dbReference>
<proteinExistence type="predicted"/>
<dbReference type="Pfam" id="PF08448">
    <property type="entry name" value="PAS_4"/>
    <property type="match status" value="1"/>
</dbReference>
<evidence type="ECO:0000256" key="5">
    <source>
        <dbReference type="ARBA" id="ARBA00022777"/>
    </source>
</evidence>
<dbReference type="InterPro" id="IPR013656">
    <property type="entry name" value="PAS_4"/>
</dbReference>